<name>A0AAN7N9B1_MYCAM</name>
<evidence type="ECO:0000313" key="2">
    <source>
        <dbReference type="Proteomes" id="UP001333110"/>
    </source>
</evidence>
<keyword evidence="2" id="KW-1185">Reference proteome</keyword>
<sequence>MEFILCSSEYLLLHTVHSAQSQDSNLILLTNSMSSVLGLQVLLGKEYGMMHNNPLQGLSSLKRVNSTSQFSIVSKLAKEGPVVIKAKSLSATPAVLPVVDPQDPSMPPQALPLHQYDQVENHLGPHTFDPHPQIHVATLDILEVSPGSIIGAHVEEQQRVGVQALVSSGCWRRSFLSLFSSSLLLRIDIDILEQVQRWATKMLRGLEHMTEEKVERAGFVQSR</sequence>
<organism evidence="1 2">
    <name type="scientific">Mycteria americana</name>
    <name type="common">Wood stork</name>
    <dbReference type="NCBI Taxonomy" id="33587"/>
    <lineage>
        <taxon>Eukaryota</taxon>
        <taxon>Metazoa</taxon>
        <taxon>Chordata</taxon>
        <taxon>Craniata</taxon>
        <taxon>Vertebrata</taxon>
        <taxon>Euteleostomi</taxon>
        <taxon>Archelosauria</taxon>
        <taxon>Archosauria</taxon>
        <taxon>Dinosauria</taxon>
        <taxon>Saurischia</taxon>
        <taxon>Theropoda</taxon>
        <taxon>Coelurosauria</taxon>
        <taxon>Aves</taxon>
        <taxon>Neognathae</taxon>
        <taxon>Neoaves</taxon>
        <taxon>Aequornithes</taxon>
        <taxon>Ciconiiformes</taxon>
        <taxon>Ciconiidae</taxon>
        <taxon>Mycteria</taxon>
    </lineage>
</organism>
<gene>
    <name evidence="1" type="ORF">QYF61_016391</name>
</gene>
<accession>A0AAN7N9B1</accession>
<dbReference type="AlphaFoldDB" id="A0AAN7N9B1"/>
<dbReference type="EMBL" id="JAUNZN010000018">
    <property type="protein sequence ID" value="KAK4811105.1"/>
    <property type="molecule type" value="Genomic_DNA"/>
</dbReference>
<evidence type="ECO:0000313" key="1">
    <source>
        <dbReference type="EMBL" id="KAK4811105.1"/>
    </source>
</evidence>
<comment type="caution">
    <text evidence="1">The sequence shown here is derived from an EMBL/GenBank/DDBJ whole genome shotgun (WGS) entry which is preliminary data.</text>
</comment>
<reference evidence="1 2" key="1">
    <citation type="journal article" date="2023" name="J. Hered.">
        <title>Chromosome-level genome of the wood stork (Mycteria americana) provides insight into avian chromosome evolution.</title>
        <authorList>
            <person name="Flamio R. Jr."/>
            <person name="Ramstad K.M."/>
        </authorList>
    </citation>
    <scope>NUCLEOTIDE SEQUENCE [LARGE SCALE GENOMIC DNA]</scope>
    <source>
        <strain evidence="1">JAX WOST 10</strain>
    </source>
</reference>
<proteinExistence type="predicted"/>
<protein>
    <submittedName>
        <fullName evidence="1">Uncharacterized protein</fullName>
    </submittedName>
</protein>
<dbReference type="Proteomes" id="UP001333110">
    <property type="component" value="Unassembled WGS sequence"/>
</dbReference>